<evidence type="ECO:0000259" key="1">
    <source>
        <dbReference type="PROSITE" id="PS50181"/>
    </source>
</evidence>
<name>A0AAD6HTI0_9EURO</name>
<evidence type="ECO:0000313" key="3">
    <source>
        <dbReference type="Proteomes" id="UP001215712"/>
    </source>
</evidence>
<dbReference type="AlphaFoldDB" id="A0AAD6HTI0"/>
<dbReference type="InterPro" id="IPR001810">
    <property type="entry name" value="F-box_dom"/>
</dbReference>
<gene>
    <name evidence="2" type="ORF">N7493_002994</name>
</gene>
<reference evidence="2" key="1">
    <citation type="journal article" date="2023" name="IMA Fungus">
        <title>Comparative genomic study of the Penicillium genus elucidates a diverse pangenome and 15 lateral gene transfer events.</title>
        <authorList>
            <person name="Petersen C."/>
            <person name="Sorensen T."/>
            <person name="Nielsen M.R."/>
            <person name="Sondergaard T.E."/>
            <person name="Sorensen J.L."/>
            <person name="Fitzpatrick D.A."/>
            <person name="Frisvad J.C."/>
            <person name="Nielsen K.L."/>
        </authorList>
    </citation>
    <scope>NUCLEOTIDE SEQUENCE</scope>
    <source>
        <strain evidence="2">IBT 17514</strain>
    </source>
</reference>
<protein>
    <recommendedName>
        <fullName evidence="1">F-box domain-containing protein</fullName>
    </recommendedName>
</protein>
<dbReference type="Pfam" id="PF00646">
    <property type="entry name" value="F-box"/>
    <property type="match status" value="1"/>
</dbReference>
<evidence type="ECO:0000313" key="2">
    <source>
        <dbReference type="EMBL" id="KAJ5734208.1"/>
    </source>
</evidence>
<dbReference type="PROSITE" id="PS50181">
    <property type="entry name" value="FBOX"/>
    <property type="match status" value="1"/>
</dbReference>
<dbReference type="EMBL" id="JAQJAN010000003">
    <property type="protein sequence ID" value="KAJ5734208.1"/>
    <property type="molecule type" value="Genomic_DNA"/>
</dbReference>
<organism evidence="2 3">
    <name type="scientific">Penicillium malachiteum</name>
    <dbReference type="NCBI Taxonomy" id="1324776"/>
    <lineage>
        <taxon>Eukaryota</taxon>
        <taxon>Fungi</taxon>
        <taxon>Dikarya</taxon>
        <taxon>Ascomycota</taxon>
        <taxon>Pezizomycotina</taxon>
        <taxon>Eurotiomycetes</taxon>
        <taxon>Eurotiomycetidae</taxon>
        <taxon>Eurotiales</taxon>
        <taxon>Aspergillaceae</taxon>
        <taxon>Penicillium</taxon>
    </lineage>
</organism>
<reference evidence="2" key="2">
    <citation type="submission" date="2023-01" db="EMBL/GenBank/DDBJ databases">
        <authorList>
            <person name="Petersen C."/>
        </authorList>
    </citation>
    <scope>NUCLEOTIDE SEQUENCE</scope>
    <source>
        <strain evidence="2">IBT 17514</strain>
    </source>
</reference>
<dbReference type="Proteomes" id="UP001215712">
    <property type="component" value="Unassembled WGS sequence"/>
</dbReference>
<accession>A0AAD6HTI0</accession>
<comment type="caution">
    <text evidence="2">The sequence shown here is derived from an EMBL/GenBank/DDBJ whole genome shotgun (WGS) entry which is preliminary data.</text>
</comment>
<feature type="domain" description="F-box" evidence="1">
    <location>
        <begin position="1"/>
        <end position="47"/>
    </location>
</feature>
<proteinExistence type="predicted"/>
<sequence length="577" mass="65267">MLLSLPPELVQLILRSCDPSAFLQAAFCCRKLLELAVSSRDLILFQLDQTPGRLGDCESLTRQQLFRLLLQHAQRELFGVSTQFESKIFRFQGKSIDSRATSLRDSGSEKEILLVFKNDPTVYLVEIQGGQLNLRRHFQIPAPKIGRVQILHTAFSSTSIYVLHRLRPFPDQELDMNHPFVKQALTSNPFGSIFLACYSLKPETGVVKIYGFPEQSDYEPLCLAAQDNMFAISWQHVQDCFDHQVVLYIMDEDEDEDDEMDLDFVPSDSEVDCRNGQGGIQPLRNSPLTITSRYTSCLLSPTDEVASHNPSQRNGPTVRLAFNDRGQQLLHYYRAQTLYNSFQRIHWLPAPGRQRPNVITNACVVEFTRTLSLRFSIGIPFFGTHLAGDGTFGSRCHWKYLAVGIATHRVQHWSVACILRSEALPLSHHCGHVMNLERGRRFEDWQIMAQLGGFQESSTSQGSLIAASHQGTRLAMASWKTISIWALEPNVIIQIDQRDEFYPGSWRSVEGHLEIPPVIIQLDAVCSQLQFTENENELLALTDRGIMLLRLKPDGRGIRIAEIEGNDILLEPSGGLF</sequence>
<keyword evidence="3" id="KW-1185">Reference proteome</keyword>
<dbReference type="CDD" id="cd09917">
    <property type="entry name" value="F-box_SF"/>
    <property type="match status" value="1"/>
</dbReference>